<evidence type="ECO:0000313" key="1">
    <source>
        <dbReference type="EMBL" id="QLG87267.1"/>
    </source>
</evidence>
<dbReference type="KEGG" id="chiz:HQ393_02815"/>
<organism evidence="1 2">
    <name type="scientific">Chitinibacter bivalviorum</name>
    <dbReference type="NCBI Taxonomy" id="2739434"/>
    <lineage>
        <taxon>Bacteria</taxon>
        <taxon>Pseudomonadati</taxon>
        <taxon>Pseudomonadota</taxon>
        <taxon>Betaproteobacteria</taxon>
        <taxon>Neisseriales</taxon>
        <taxon>Chitinibacteraceae</taxon>
        <taxon>Chitinibacter</taxon>
    </lineage>
</organism>
<protein>
    <submittedName>
        <fullName evidence="1">Uncharacterized protein</fullName>
    </submittedName>
</protein>
<dbReference type="RefSeq" id="WP_179357351.1">
    <property type="nucleotide sequence ID" value="NZ_CP058627.1"/>
</dbReference>
<reference evidence="1 2" key="1">
    <citation type="submission" date="2020-07" db="EMBL/GenBank/DDBJ databases">
        <title>Complete genome sequence of Chitinibacter sp. 2T18.</title>
        <authorList>
            <person name="Bae J.-W."/>
            <person name="Choi J.-W."/>
        </authorList>
    </citation>
    <scope>NUCLEOTIDE SEQUENCE [LARGE SCALE GENOMIC DNA]</scope>
    <source>
        <strain evidence="1 2">2T18</strain>
    </source>
</reference>
<name>A0A7H9BFB9_9NEIS</name>
<dbReference type="EMBL" id="CP058627">
    <property type="protein sequence ID" value="QLG87267.1"/>
    <property type="molecule type" value="Genomic_DNA"/>
</dbReference>
<gene>
    <name evidence="1" type="ORF">HQ393_02815</name>
</gene>
<proteinExistence type="predicted"/>
<evidence type="ECO:0000313" key="2">
    <source>
        <dbReference type="Proteomes" id="UP000509597"/>
    </source>
</evidence>
<accession>A0A7H9BFB9</accession>
<keyword evidence="2" id="KW-1185">Reference proteome</keyword>
<dbReference type="Proteomes" id="UP000509597">
    <property type="component" value="Chromosome"/>
</dbReference>
<dbReference type="AlphaFoldDB" id="A0A7H9BFB9"/>
<sequence length="283" mass="30688">MSLFKPLSDAEQCWLILLLSDLESGHARQWYWLEIAQTLAPATRTPRVHALGMVVRTIGINACSNILIRLKIKGAHLYQQAANCQTEFFQQKLNDALLFSGSLMALLAGVQRLAASQQFAAWCLGLGGAAWQIWQVIRKNPARNTADTLDAENALPGSEASLGLPSILLAAGIKPEVSLTLVKGLKNDCDAFLPPLLHNLPALAPTTEFSPFQKAGVAAAPWLLLAYINSWIIGHLPHYWGVAGGFAWMAGIAIVSAKTPKAWHLLFASWLGCFGLASLSHYI</sequence>